<dbReference type="AlphaFoldDB" id="A0A1I5J5N2"/>
<accession>A0A1I5J5N2</accession>
<dbReference type="CDD" id="cd23763">
    <property type="entry name" value="ASKHA_ATPase_ROK"/>
    <property type="match status" value="1"/>
</dbReference>
<evidence type="ECO:0000313" key="2">
    <source>
        <dbReference type="EMBL" id="SFO67930.1"/>
    </source>
</evidence>
<comment type="similarity">
    <text evidence="1">Belongs to the ROK (NagC/XylR) family.</text>
</comment>
<dbReference type="STRING" id="226506.SAMN04488519_11182"/>
<keyword evidence="2" id="KW-0418">Kinase</keyword>
<keyword evidence="3" id="KW-1185">Reference proteome</keyword>
<name>A0A1I5J5N2_9BACT</name>
<dbReference type="PANTHER" id="PTHR18964">
    <property type="entry name" value="ROK (REPRESSOR, ORF, KINASE) FAMILY"/>
    <property type="match status" value="1"/>
</dbReference>
<keyword evidence="2" id="KW-0808">Transferase</keyword>
<gene>
    <name evidence="2" type="ORF">SAMN04488519_11182</name>
</gene>
<dbReference type="InterPro" id="IPR000600">
    <property type="entry name" value="ROK"/>
</dbReference>
<dbReference type="EMBL" id="FOVW01000011">
    <property type="protein sequence ID" value="SFO67930.1"/>
    <property type="molecule type" value="Genomic_DNA"/>
</dbReference>
<dbReference type="Proteomes" id="UP000199564">
    <property type="component" value="Unassembled WGS sequence"/>
</dbReference>
<dbReference type="Gene3D" id="3.30.420.40">
    <property type="match status" value="2"/>
</dbReference>
<dbReference type="SUPFAM" id="SSF53067">
    <property type="entry name" value="Actin-like ATPase domain"/>
    <property type="match status" value="1"/>
</dbReference>
<sequence length="286" mass="31086">MTIIGVDIGGSHISVAQINWNSGSIQLSNFSEADVDTSGSVDEIIDAWSDVIKKVANGKQAIQLGIAMPGPFDYQNGVSLIQEQGKLKSLYQLSVKDLLADSLSIGPEFILFMNDAEAFLRGESMVGAGRKHSNLLGLTLGTGLGSAIQVEEVLKDAKLWTAPFRDGIAEDYLGTAWFIGEAKKQYELEIEGVKDLLAPEVDSEISRSIFQKFGNTLGEFLFPYVSRLQTESVIVGGKISNASKFFLPFAQTYLERMGLELTCKKSELGENASLIGSVQPFFKNLT</sequence>
<dbReference type="InterPro" id="IPR043129">
    <property type="entry name" value="ATPase_NBD"/>
</dbReference>
<reference evidence="3" key="1">
    <citation type="submission" date="2016-10" db="EMBL/GenBank/DDBJ databases">
        <authorList>
            <person name="Varghese N."/>
            <person name="Submissions S."/>
        </authorList>
    </citation>
    <scope>NUCLEOTIDE SEQUENCE [LARGE SCALE GENOMIC DNA]</scope>
    <source>
        <strain evidence="3">DSM 15282</strain>
    </source>
</reference>
<dbReference type="Pfam" id="PF00480">
    <property type="entry name" value="ROK"/>
    <property type="match status" value="1"/>
</dbReference>
<dbReference type="GO" id="GO:0016301">
    <property type="term" value="F:kinase activity"/>
    <property type="evidence" value="ECO:0007669"/>
    <property type="project" value="UniProtKB-KW"/>
</dbReference>
<evidence type="ECO:0000256" key="1">
    <source>
        <dbReference type="ARBA" id="ARBA00006479"/>
    </source>
</evidence>
<proteinExistence type="inferred from homology"/>
<evidence type="ECO:0000313" key="3">
    <source>
        <dbReference type="Proteomes" id="UP000199564"/>
    </source>
</evidence>
<protein>
    <submittedName>
        <fullName evidence="2">Glucokinase</fullName>
    </submittedName>
</protein>
<organism evidence="2 3">
    <name type="scientific">Algoriphagus ornithinivorans</name>
    <dbReference type="NCBI Taxonomy" id="226506"/>
    <lineage>
        <taxon>Bacteria</taxon>
        <taxon>Pseudomonadati</taxon>
        <taxon>Bacteroidota</taxon>
        <taxon>Cytophagia</taxon>
        <taxon>Cytophagales</taxon>
        <taxon>Cyclobacteriaceae</taxon>
        <taxon>Algoriphagus</taxon>
    </lineage>
</organism>
<dbReference type="PANTHER" id="PTHR18964:SF149">
    <property type="entry name" value="BIFUNCTIONAL UDP-N-ACETYLGLUCOSAMINE 2-EPIMERASE_N-ACETYLMANNOSAMINE KINASE"/>
    <property type="match status" value="1"/>
</dbReference>